<evidence type="ECO:0000313" key="4">
    <source>
        <dbReference type="Proteomes" id="UP000669317"/>
    </source>
</evidence>
<evidence type="ECO:0000313" key="2">
    <source>
        <dbReference type="EMBL" id="SPP91966.1"/>
    </source>
</evidence>
<dbReference type="InterPro" id="IPR006175">
    <property type="entry name" value="YjgF/YER057c/UK114"/>
</dbReference>
<gene>
    <name evidence="2" type="ORF">BRAD3257_0812</name>
    <name evidence="1" type="ORF">JWS04_28210</name>
</gene>
<dbReference type="PANTHER" id="PTHR43857">
    <property type="entry name" value="BLR7761 PROTEIN"/>
    <property type="match status" value="1"/>
</dbReference>
<dbReference type="KEGG" id="bvz:BRAD3257_0812"/>
<evidence type="ECO:0000313" key="1">
    <source>
        <dbReference type="EMBL" id="MBP0114883.1"/>
    </source>
</evidence>
<dbReference type="PANTHER" id="PTHR43857:SF1">
    <property type="entry name" value="YJGH FAMILY PROTEIN"/>
    <property type="match status" value="1"/>
</dbReference>
<dbReference type="EMBL" id="LS398110">
    <property type="protein sequence ID" value="SPP91966.1"/>
    <property type="molecule type" value="Genomic_DNA"/>
</dbReference>
<dbReference type="OrthoDB" id="5520786at2"/>
<accession>A0A2U3PS56</accession>
<organism evidence="2 3">
    <name type="scientific">Bradyrhizobium vignae</name>
    <dbReference type="NCBI Taxonomy" id="1549949"/>
    <lineage>
        <taxon>Bacteria</taxon>
        <taxon>Pseudomonadati</taxon>
        <taxon>Pseudomonadota</taxon>
        <taxon>Alphaproteobacteria</taxon>
        <taxon>Hyphomicrobiales</taxon>
        <taxon>Nitrobacteraceae</taxon>
        <taxon>Bradyrhizobium</taxon>
    </lineage>
</organism>
<dbReference type="EMBL" id="JAGIKT010000071">
    <property type="protein sequence ID" value="MBP0114883.1"/>
    <property type="molecule type" value="Genomic_DNA"/>
</dbReference>
<keyword evidence="4" id="KW-1185">Reference proteome</keyword>
<proteinExistence type="predicted"/>
<dbReference type="Proteomes" id="UP000246085">
    <property type="component" value="Chromosome BRAD3257"/>
</dbReference>
<dbReference type="Pfam" id="PF01042">
    <property type="entry name" value="Ribonuc_L-PSP"/>
    <property type="match status" value="1"/>
</dbReference>
<accession>A0A4Q0R3Z1</accession>
<name>A0A2U3PS56_9BRAD</name>
<dbReference type="AlphaFoldDB" id="A0A2U3PS56"/>
<dbReference type="SUPFAM" id="SSF55298">
    <property type="entry name" value="YjgF-like"/>
    <property type="match status" value="1"/>
</dbReference>
<reference evidence="2 3" key="1">
    <citation type="submission" date="2018-03" db="EMBL/GenBank/DDBJ databases">
        <authorList>
            <person name="Gully D."/>
        </authorList>
    </citation>
    <scope>NUCLEOTIDE SEQUENCE [LARGE SCALE GENOMIC DNA]</scope>
    <source>
        <strain evidence="2">ORS3257</strain>
    </source>
</reference>
<sequence length="139" mass="15129">MTRSMKIPTELFDSRKFGFAQVAVTSSPFGQMIHISGQVAWDSNGNIVGTGDIGRQLEKSLENLSVALASVGARLDDVGSLRIYIRQTHLHQGDAISRALKAAFGDNPPCTTWIGVTSLARDEFLIEIEPSIVFLPRTV</sequence>
<protein>
    <submittedName>
        <fullName evidence="1">RidA family protein</fullName>
    </submittedName>
</protein>
<evidence type="ECO:0000313" key="3">
    <source>
        <dbReference type="Proteomes" id="UP000246085"/>
    </source>
</evidence>
<dbReference type="InterPro" id="IPR035959">
    <property type="entry name" value="RutC-like_sf"/>
</dbReference>
<dbReference type="Proteomes" id="UP000669317">
    <property type="component" value="Unassembled WGS sequence"/>
</dbReference>
<dbReference type="Gene3D" id="3.30.1330.40">
    <property type="entry name" value="RutC-like"/>
    <property type="match status" value="1"/>
</dbReference>
<reference evidence="1 4" key="2">
    <citation type="submission" date="2021-03" db="EMBL/GenBank/DDBJ databases">
        <title>Genome Sequence of Bradyrhizobium vignae strain ISRA400.</title>
        <authorList>
            <person name="Tisa L.S."/>
            <person name="Svistoonoff S."/>
            <person name="Hocher V."/>
            <person name="Fall S."/>
            <person name="Zaiya A."/>
            <person name="Naing D."/>
            <person name="Niang N."/>
            <person name="Diouf A."/>
            <person name="Dasylva M.C."/>
            <person name="Toure O."/>
            <person name="Gueye M."/>
            <person name="Gully D."/>
            <person name="Tisseyre P."/>
            <person name="Simpson S."/>
            <person name="Morris K."/>
            <person name="Thomas W.K."/>
        </authorList>
    </citation>
    <scope>NUCLEOTIDE SEQUENCE [LARGE SCALE GENOMIC DNA]</scope>
    <source>
        <strain evidence="1 4">ISRA400</strain>
    </source>
</reference>